<evidence type="ECO:0000313" key="5">
    <source>
        <dbReference type="EMBL" id="GHA39495.1"/>
    </source>
</evidence>
<name>A0A918SEZ1_9HYPH</name>
<dbReference type="GO" id="GO:0003677">
    <property type="term" value="F:DNA binding"/>
    <property type="evidence" value="ECO:0007669"/>
    <property type="project" value="UniProtKB-KW"/>
</dbReference>
<dbReference type="AlphaFoldDB" id="A0A918SEZ1"/>
<sequence>MNNVVDQHAQIVEAVASGDLTLAQSEMRKHLAAFPAKLELAIRDNAGFFTA</sequence>
<keyword evidence="1" id="KW-0805">Transcription regulation</keyword>
<organism evidence="5 6">
    <name type="scientific">Devosia pacifica</name>
    <dbReference type="NCBI Taxonomy" id="1335967"/>
    <lineage>
        <taxon>Bacteria</taxon>
        <taxon>Pseudomonadati</taxon>
        <taxon>Pseudomonadota</taxon>
        <taxon>Alphaproteobacteria</taxon>
        <taxon>Hyphomicrobiales</taxon>
        <taxon>Devosiaceae</taxon>
        <taxon>Devosia</taxon>
    </lineage>
</organism>
<evidence type="ECO:0000256" key="3">
    <source>
        <dbReference type="ARBA" id="ARBA00023163"/>
    </source>
</evidence>
<evidence type="ECO:0000259" key="4">
    <source>
        <dbReference type="Pfam" id="PF07729"/>
    </source>
</evidence>
<comment type="caution">
    <text evidence="5">The sequence shown here is derived from an EMBL/GenBank/DDBJ whole genome shotgun (WGS) entry which is preliminary data.</text>
</comment>
<dbReference type="InterPro" id="IPR011711">
    <property type="entry name" value="GntR_C"/>
</dbReference>
<gene>
    <name evidence="5" type="ORF">GCM10007989_38980</name>
</gene>
<evidence type="ECO:0000256" key="1">
    <source>
        <dbReference type="ARBA" id="ARBA00023015"/>
    </source>
</evidence>
<reference evidence="5" key="1">
    <citation type="journal article" date="2014" name="Int. J. Syst. Evol. Microbiol.">
        <title>Complete genome sequence of Corynebacterium casei LMG S-19264T (=DSM 44701T), isolated from a smear-ripened cheese.</title>
        <authorList>
            <consortium name="US DOE Joint Genome Institute (JGI-PGF)"/>
            <person name="Walter F."/>
            <person name="Albersmeier A."/>
            <person name="Kalinowski J."/>
            <person name="Ruckert C."/>
        </authorList>
    </citation>
    <scope>NUCLEOTIDE SEQUENCE</scope>
    <source>
        <strain evidence="5">KCTC 32437</strain>
    </source>
</reference>
<dbReference type="EMBL" id="BMZE01000009">
    <property type="protein sequence ID" value="GHA39495.1"/>
    <property type="molecule type" value="Genomic_DNA"/>
</dbReference>
<dbReference type="Pfam" id="PF07729">
    <property type="entry name" value="FCD"/>
    <property type="match status" value="1"/>
</dbReference>
<evidence type="ECO:0000256" key="2">
    <source>
        <dbReference type="ARBA" id="ARBA00023125"/>
    </source>
</evidence>
<protein>
    <recommendedName>
        <fullName evidence="4">GntR C-terminal domain-containing protein</fullName>
    </recommendedName>
</protein>
<evidence type="ECO:0000313" key="6">
    <source>
        <dbReference type="Proteomes" id="UP000646579"/>
    </source>
</evidence>
<dbReference type="SUPFAM" id="SSF48008">
    <property type="entry name" value="GntR ligand-binding domain-like"/>
    <property type="match status" value="1"/>
</dbReference>
<reference evidence="5" key="2">
    <citation type="submission" date="2020-09" db="EMBL/GenBank/DDBJ databases">
        <authorList>
            <person name="Sun Q."/>
            <person name="Kim S."/>
        </authorList>
    </citation>
    <scope>NUCLEOTIDE SEQUENCE</scope>
    <source>
        <strain evidence="5">KCTC 32437</strain>
    </source>
</reference>
<feature type="domain" description="GntR C-terminal" evidence="4">
    <location>
        <begin position="3"/>
        <end position="32"/>
    </location>
</feature>
<dbReference type="Gene3D" id="1.20.120.530">
    <property type="entry name" value="GntR ligand-binding domain-like"/>
    <property type="match status" value="1"/>
</dbReference>
<accession>A0A918SEZ1</accession>
<dbReference type="InterPro" id="IPR008920">
    <property type="entry name" value="TF_FadR/GntR_C"/>
</dbReference>
<keyword evidence="6" id="KW-1185">Reference proteome</keyword>
<dbReference type="Proteomes" id="UP000646579">
    <property type="component" value="Unassembled WGS sequence"/>
</dbReference>
<keyword evidence="3" id="KW-0804">Transcription</keyword>
<proteinExistence type="predicted"/>
<keyword evidence="2" id="KW-0238">DNA-binding</keyword>